<dbReference type="SMART" id="SM00332">
    <property type="entry name" value="PP2Cc"/>
    <property type="match status" value="1"/>
</dbReference>
<dbReference type="SUPFAM" id="SSF81606">
    <property type="entry name" value="PP2C-like"/>
    <property type="match status" value="1"/>
</dbReference>
<dbReference type="PROSITE" id="PS51746">
    <property type="entry name" value="PPM_2"/>
    <property type="match status" value="1"/>
</dbReference>
<proteinExistence type="predicted"/>
<dbReference type="InterPro" id="IPR053287">
    <property type="entry name" value="PP2C-like_domain"/>
</dbReference>
<gene>
    <name evidence="2" type="ORF">TTEB3V08_LOCUS2087</name>
</gene>
<dbReference type="Pfam" id="PF13672">
    <property type="entry name" value="PP2C_2"/>
    <property type="match status" value="1"/>
</dbReference>
<dbReference type="PANTHER" id="PTHR21586:SF0">
    <property type="entry name" value="PP2C-LIKE DOMAIN-CONTAINING PROTEIN CG9801"/>
    <property type="match status" value="1"/>
</dbReference>
<dbReference type="Gene3D" id="3.60.40.10">
    <property type="entry name" value="PPM-type phosphatase domain"/>
    <property type="match status" value="1"/>
</dbReference>
<evidence type="ECO:0000313" key="2">
    <source>
        <dbReference type="EMBL" id="CAD7453970.1"/>
    </source>
</evidence>
<evidence type="ECO:0000259" key="1">
    <source>
        <dbReference type="PROSITE" id="PS51746"/>
    </source>
</evidence>
<feature type="domain" description="PPM-type phosphatase" evidence="1">
    <location>
        <begin position="374"/>
        <end position="762"/>
    </location>
</feature>
<dbReference type="EMBL" id="OE000475">
    <property type="protein sequence ID" value="CAD7453970.1"/>
    <property type="molecule type" value="Genomic_DNA"/>
</dbReference>
<dbReference type="InterPro" id="IPR001932">
    <property type="entry name" value="PPM-type_phosphatase-like_dom"/>
</dbReference>
<organism evidence="2">
    <name type="scientific">Timema tahoe</name>
    <dbReference type="NCBI Taxonomy" id="61484"/>
    <lineage>
        <taxon>Eukaryota</taxon>
        <taxon>Metazoa</taxon>
        <taxon>Ecdysozoa</taxon>
        <taxon>Arthropoda</taxon>
        <taxon>Hexapoda</taxon>
        <taxon>Insecta</taxon>
        <taxon>Pterygota</taxon>
        <taxon>Neoptera</taxon>
        <taxon>Polyneoptera</taxon>
        <taxon>Phasmatodea</taxon>
        <taxon>Timematodea</taxon>
        <taxon>Timematoidea</taxon>
        <taxon>Timematidae</taxon>
        <taxon>Timema</taxon>
    </lineage>
</organism>
<dbReference type="AlphaFoldDB" id="A0A7R9FI43"/>
<dbReference type="PANTHER" id="PTHR21586">
    <property type="entry name" value="TIPA"/>
    <property type="match status" value="1"/>
</dbReference>
<dbReference type="InterPro" id="IPR036457">
    <property type="entry name" value="PPM-type-like_dom_sf"/>
</dbReference>
<reference evidence="2" key="1">
    <citation type="submission" date="2020-11" db="EMBL/GenBank/DDBJ databases">
        <authorList>
            <person name="Tran Van P."/>
        </authorList>
    </citation>
    <scope>NUCLEOTIDE SEQUENCE</scope>
</reference>
<name>A0A7R9FI43_9NEOP</name>
<accession>A0A7R9FI43</accession>
<sequence length="788" mass="84240">MPSLRKKVAGFIRQLSVSNQADNVIAEKEEPSGHDVRQSEPIIIHGRNPHELPRKALGSLLLGPNSVFAAVTGPDGGLTTVNQRQRHLSTSDPDVDYIDILEQQAEQGRNAVSSAGGGCVFSPGYDRWFTVRPPARPLDNSVMHIRAAGSVFSVGKRSVHTSVSDLPFAVTLDAGSRGKNASLDFELDGNYDNNNLCPSAHDYSTFNFSGVSDGVGAGGGVYLRGVTVGSATYGCNTARRCDDNDVFLPPAAKNRDIESCVFVDERELGPADVLCSDLTPVELNGNGGATEEVVIDEYLVIPPPAEYAGGNLADNDTAGFTPIRKSKSAPPPLSAREASMGLGQRLESAHSAGSGPRLGEIAGVSDWSRTHQRAYGAATTLYERHPLTQENAGNPIADCFAVVARRNSAILAIADGVNWGEKACVAARSAIHGCVDYLNKAMFSGAASTTPITNTTEVFVALLRSFHAAHNLILQEDGMLTTLTTAVVLPLISSERYVVCVCNVGDSLAYVYSATHGVREITKEHLKVLMFDGDVCAGSHDIHCMRDMRDALGALGPVDGQNPELNNLTCSLTEVENGDIVFLTSDGVSDNFDPVVGKFAVLPPSQSEGEGFRGNTKTHMILEGCVGRPAGDSFRPGGVLRSPGDPLNPHNSSLPTVQAYQRHELSLLRMDDLLKHGVSGQGPPVGDARSLCELLLDFSTRLTAAKRHILEDPDLYYTVTPGSEQVTELSRAEQRTRRKRACEKLVMVPGKLDHATVVAYTVGEYKGGHSPRDGKTNHSDELLLETVL</sequence>
<protein>
    <recommendedName>
        <fullName evidence="1">PPM-type phosphatase domain-containing protein</fullName>
    </recommendedName>
</protein>